<feature type="compositionally biased region" description="Polar residues" evidence="6">
    <location>
        <begin position="1185"/>
        <end position="1196"/>
    </location>
</feature>
<dbReference type="PANTHER" id="PTHR23253:SF78">
    <property type="entry name" value="EUKARYOTIC TRANSLATION INITIATION FACTOR 4G1, ISOFORM B-RELATED"/>
    <property type="match status" value="1"/>
</dbReference>
<dbReference type="PANTHER" id="PTHR23253">
    <property type="entry name" value="EUKARYOTIC TRANSLATION INITIATION FACTOR 4 GAMMA"/>
    <property type="match status" value="1"/>
</dbReference>
<sequence length="1707" mass="187759">MSMFPPNTGPIRRSHHPGSSYDNRMQTTPQAIPQNPNAGIPQHNARNYGSTPRSFPGPGYSPAQSPHQPGQYMNQHVFSSGGGTPELNTSHVTVSSTGKSNGTYMFQPNQRMPFPPPQQTQVHSQNVYTPTTIPKFAAHSNSNASFMASMPQNPGIMTPGYYMPQPQPQVGRTPRFVPPNSVQTGTPMQVTSPHYFPTQPPTFYHQQGPMQPVPQYYDSTTTMSYQPSPQHQIPGPPQGMMQQAPVQPQPHSGGRVRKAITIRDPDSLKDVTDDILLSGKKSGGTSPSARSTTAPAIPSVPVQPSPETQIAADFAARVAKVATTNTSDRSAGATSQSEPPVQAIPSYPASIPPPAQAAALPQVSGIPSGVDTSVPPPPLETLSQPVAPKTSIPADAALSESPSQHMQVSPAYPNLVEGSGASPELSMPKKNPTPPVQVVTPTSIKPRQEAPVAVVQPVPHMAPAVDTNVLEKMHKMEEKFEVEMEQAETKPIINHAEPSKSSISAVVDEKSPDTSVSDASIVETSDVSTPSPVVEKCVDKPEQGPSLNNQSNKPSAPEPSKPSEVVGEKLTQPEPVLEDRSSVDGASTPAVVVTSPAALPELSVPAEVPPPKVDDVKSKQAEPVQDEKIPVKADDKLAPTDEDNKSDGDKRVPPESESKAVDETKAAPVAKDVQPAEAPESAPKNVSSENKAVKAKNKVKEEESAAISEQKETQELDPNEKKIYQRDFLMQFRYHSQSMEKPQGLPAIGDIMIDQPYPKTSNAPPSFNEGGYRGGGNADTFAPSYMRRGDSSGHGGRSNSRGMRGMNQRQGGYSYSGSQGGPRQVKHVSIKREPEPELKKSENPWMPSKLDSKATESTEEAQTAEVLRQVRSILNKLTPQKFSPLMQKFQQLAINSEQRLRGVIDLIFEKAIDEPGFCEAYANMCRTMSQLRITTPATSGQSQQQTAIVEFRKVLLTRCQREFEKDRQNEEVLSKLRQKLEEATTPETKQQCKEKLDVAETKERRRMLGNIRFIGELFKLKMLTESIMHNCVMSLFKGRDDESLESLCRLLATIGKDLDHAKGKPRMDQYFQQIDKVIREKKTSSRVRFMLQDVVDLRKNNWVPRAVQAQGPKTIDQIHADAKEEKEQLALQAAVIASTAASNSGGKSQSRGSRRGGGGQSGESDGWTKVQQKVTYDPTKMKLSKPQNFDESTVTLGPTRGKGWKSGSGSTATKTGSGSYGRDRDRERERDRDIELTPRSSTPTIMNRFSALGASGGQDSYVQRGPGRASSREGSKSGSRGSSGSGGIRDSGRNERQAVLDTARRLTSQESKSTRRGSAPVSKSSTDSLSSTKTITDEAQIEKEYRGIIKEYFHLVDIKEAYECFSAMIVPSASIYHFPRIALEMSLEKSSTDRNNVAQLLCNFVKNKRIKTEDYMKGVVENMALAIDIELDLPKVWSCVAEQIAPIFYSSGNLIHLRQLSNLAEPLFEEDKAAVFVAEILKCLIKQLSVDTAVQYWNESDLHWEQILKTEDQSTIESFLKQHNLEAFFATGKQKDDLEARSKSIQDFETHQSAITKQLDMKKSNDDIYEWIQQTASAEERAHPPFVRALTTAVCDKAIIQSDKQLEVDKDFLKDRSLLLKKLIDTEEKELQAVYALQKLFLILEQPPNVLKLLFDSLYDDDVISEQTFFKWEKEEDPAESEGRGVALLSVNPFFTWLRSEEAESDE</sequence>
<feature type="region of interest" description="Disordered" evidence="6">
    <location>
        <begin position="418"/>
        <end position="438"/>
    </location>
</feature>
<dbReference type="PROSITE" id="PS51366">
    <property type="entry name" value="MI"/>
    <property type="match status" value="1"/>
</dbReference>
<dbReference type="SMART" id="SM00544">
    <property type="entry name" value="MA3"/>
    <property type="match status" value="1"/>
</dbReference>
<feature type="compositionally biased region" description="Low complexity" evidence="6">
    <location>
        <begin position="797"/>
        <end position="817"/>
    </location>
</feature>
<keyword evidence="11" id="KW-1185">Reference proteome</keyword>
<evidence type="ECO:0000256" key="3">
    <source>
        <dbReference type="ARBA" id="ARBA00022553"/>
    </source>
</evidence>
<feature type="compositionally biased region" description="Polar residues" evidence="6">
    <location>
        <begin position="44"/>
        <end position="53"/>
    </location>
</feature>
<keyword evidence="5" id="KW-0648">Protein biosynthesis</keyword>
<feature type="compositionally biased region" description="Polar residues" evidence="6">
    <location>
        <begin position="86"/>
        <end position="100"/>
    </location>
</feature>
<evidence type="ECO:0000259" key="9">
    <source>
        <dbReference type="PROSITE" id="PS51366"/>
    </source>
</evidence>
<feature type="domain" description="MI" evidence="9">
    <location>
        <begin position="1340"/>
        <end position="1463"/>
    </location>
</feature>
<feature type="region of interest" description="Disordered" evidence="6">
    <location>
        <begin position="354"/>
        <end position="386"/>
    </location>
</feature>
<feature type="domain" description="BTB" evidence="7">
    <location>
        <begin position="1595"/>
        <end position="1667"/>
    </location>
</feature>
<evidence type="ECO:0000259" key="7">
    <source>
        <dbReference type="PROSITE" id="PS50097"/>
    </source>
</evidence>
<evidence type="ECO:0000313" key="11">
    <source>
        <dbReference type="Proteomes" id="UP001642483"/>
    </source>
</evidence>
<feature type="compositionally biased region" description="Basic and acidic residues" evidence="6">
    <location>
        <begin position="612"/>
        <end position="665"/>
    </location>
</feature>
<evidence type="ECO:0000256" key="1">
    <source>
        <dbReference type="ARBA" id="ARBA00005775"/>
    </source>
</evidence>
<feature type="domain" description="W2" evidence="8">
    <location>
        <begin position="1535"/>
        <end position="1707"/>
    </location>
</feature>
<evidence type="ECO:0000256" key="6">
    <source>
        <dbReference type="SAM" id="MobiDB-lite"/>
    </source>
</evidence>
<dbReference type="InterPro" id="IPR000210">
    <property type="entry name" value="BTB/POZ_dom"/>
</dbReference>
<dbReference type="Proteomes" id="UP001642483">
    <property type="component" value="Unassembled WGS sequence"/>
</dbReference>
<feature type="compositionally biased region" description="Basic and acidic residues" evidence="6">
    <location>
        <begin position="830"/>
        <end position="842"/>
    </location>
</feature>
<evidence type="ECO:0000256" key="4">
    <source>
        <dbReference type="ARBA" id="ARBA00022845"/>
    </source>
</evidence>
<dbReference type="SUPFAM" id="SSF48371">
    <property type="entry name" value="ARM repeat"/>
    <property type="match status" value="3"/>
</dbReference>
<evidence type="ECO:0000259" key="8">
    <source>
        <dbReference type="PROSITE" id="PS51363"/>
    </source>
</evidence>
<feature type="compositionally biased region" description="Basic and acidic residues" evidence="6">
    <location>
        <begin position="1221"/>
        <end position="1236"/>
    </location>
</feature>
<gene>
    <name evidence="10" type="ORF">CVLEPA_LOCUS26040</name>
</gene>
<feature type="compositionally biased region" description="Low complexity" evidence="6">
    <location>
        <begin position="1142"/>
        <end position="1151"/>
    </location>
</feature>
<dbReference type="EMBL" id="CAWYQH010000130">
    <property type="protein sequence ID" value="CAK8692801.1"/>
    <property type="molecule type" value="Genomic_DNA"/>
</dbReference>
<reference evidence="10 11" key="1">
    <citation type="submission" date="2024-02" db="EMBL/GenBank/DDBJ databases">
        <authorList>
            <person name="Daric V."/>
            <person name="Darras S."/>
        </authorList>
    </citation>
    <scope>NUCLEOTIDE SEQUENCE [LARGE SCALE GENOMIC DNA]</scope>
</reference>
<dbReference type="PROSITE" id="PS51363">
    <property type="entry name" value="W2"/>
    <property type="match status" value="1"/>
</dbReference>
<dbReference type="Pfam" id="PF02020">
    <property type="entry name" value="W2"/>
    <property type="match status" value="1"/>
</dbReference>
<feature type="region of interest" description="Disordered" evidence="6">
    <location>
        <begin position="276"/>
        <end position="303"/>
    </location>
</feature>
<feature type="region of interest" description="Disordered" evidence="6">
    <location>
        <begin position="483"/>
        <end position="721"/>
    </location>
</feature>
<organism evidence="10 11">
    <name type="scientific">Clavelina lepadiformis</name>
    <name type="common">Light-bulb sea squirt</name>
    <name type="synonym">Ascidia lepadiformis</name>
    <dbReference type="NCBI Taxonomy" id="159417"/>
    <lineage>
        <taxon>Eukaryota</taxon>
        <taxon>Metazoa</taxon>
        <taxon>Chordata</taxon>
        <taxon>Tunicata</taxon>
        <taxon>Ascidiacea</taxon>
        <taxon>Aplousobranchia</taxon>
        <taxon>Clavelinidae</taxon>
        <taxon>Clavelina</taxon>
    </lineage>
</organism>
<feature type="compositionally biased region" description="Basic and acidic residues" evidence="6">
    <location>
        <begin position="698"/>
        <end position="721"/>
    </location>
</feature>
<dbReference type="PROSITE" id="PS50097">
    <property type="entry name" value="BTB"/>
    <property type="match status" value="1"/>
</dbReference>
<feature type="region of interest" description="Disordered" evidence="6">
    <location>
        <begin position="748"/>
        <end position="858"/>
    </location>
</feature>
<dbReference type="Pfam" id="PF02854">
    <property type="entry name" value="MIF4G"/>
    <property type="match status" value="1"/>
</dbReference>
<dbReference type="SMART" id="SM00543">
    <property type="entry name" value="MIF4G"/>
    <property type="match status" value="1"/>
</dbReference>
<feature type="compositionally biased region" description="Polar residues" evidence="6">
    <location>
        <begin position="283"/>
        <end position="294"/>
    </location>
</feature>
<dbReference type="InterPro" id="IPR003890">
    <property type="entry name" value="MIF4G-like_typ-3"/>
</dbReference>
<protein>
    <submittedName>
        <fullName evidence="10">Uncharacterized protein</fullName>
    </submittedName>
</protein>
<keyword evidence="4" id="KW-0810">Translation regulation</keyword>
<feature type="compositionally biased region" description="Polar residues" evidence="6">
    <location>
        <begin position="324"/>
        <end position="339"/>
    </location>
</feature>
<comment type="caution">
    <text evidence="10">The sequence shown here is derived from an EMBL/GenBank/DDBJ whole genome shotgun (WGS) entry which is preliminary data.</text>
</comment>
<feature type="region of interest" description="Disordered" evidence="6">
    <location>
        <begin position="1"/>
        <end position="100"/>
    </location>
</feature>
<feature type="compositionally biased region" description="Low complexity" evidence="6">
    <location>
        <begin position="1322"/>
        <end position="1333"/>
    </location>
</feature>
<dbReference type="InterPro" id="IPR003307">
    <property type="entry name" value="W2_domain"/>
</dbReference>
<accession>A0ABP0GM36</accession>
<feature type="compositionally biased region" description="Basic and acidic residues" evidence="6">
    <location>
        <begin position="1290"/>
        <end position="1304"/>
    </location>
</feature>
<evidence type="ECO:0000256" key="5">
    <source>
        <dbReference type="ARBA" id="ARBA00022917"/>
    </source>
</evidence>
<feature type="compositionally biased region" description="Polar residues" evidence="6">
    <location>
        <begin position="513"/>
        <end position="531"/>
    </location>
</feature>
<feature type="region of interest" description="Disordered" evidence="6">
    <location>
        <begin position="1138"/>
        <end position="1333"/>
    </location>
</feature>
<proteinExistence type="inferred from homology"/>
<keyword evidence="2" id="KW-0396">Initiation factor</keyword>
<feature type="compositionally biased region" description="Low complexity" evidence="6">
    <location>
        <begin position="1205"/>
        <end position="1217"/>
    </location>
</feature>
<dbReference type="InterPro" id="IPR003891">
    <property type="entry name" value="Initiation_fac_eIF4g_MI"/>
</dbReference>
<dbReference type="Gene3D" id="1.25.40.180">
    <property type="match status" value="3"/>
</dbReference>
<comment type="similarity">
    <text evidence="1">Belongs to the eukaryotic initiation factor 4G family.</text>
</comment>
<dbReference type="SMART" id="SM00515">
    <property type="entry name" value="eIF5C"/>
    <property type="match status" value="1"/>
</dbReference>
<dbReference type="Pfam" id="PF02847">
    <property type="entry name" value="MA3"/>
    <property type="match status" value="1"/>
</dbReference>
<keyword evidence="3" id="KW-0597">Phosphoprotein</keyword>
<feature type="compositionally biased region" description="Polar residues" evidence="6">
    <location>
        <begin position="1238"/>
        <end position="1247"/>
    </location>
</feature>
<feature type="region of interest" description="Disordered" evidence="6">
    <location>
        <begin position="324"/>
        <end position="343"/>
    </location>
</feature>
<feature type="compositionally biased region" description="Polar residues" evidence="6">
    <location>
        <begin position="20"/>
        <end position="37"/>
    </location>
</feature>
<evidence type="ECO:0000256" key="2">
    <source>
        <dbReference type="ARBA" id="ARBA00022540"/>
    </source>
</evidence>
<dbReference type="InterPro" id="IPR016024">
    <property type="entry name" value="ARM-type_fold"/>
</dbReference>
<feature type="compositionally biased region" description="Polar residues" evidence="6">
    <location>
        <begin position="62"/>
        <end position="78"/>
    </location>
</feature>
<evidence type="ECO:0000313" key="10">
    <source>
        <dbReference type="EMBL" id="CAK8692801.1"/>
    </source>
</evidence>
<name>A0ABP0GM36_CLALP</name>
<dbReference type="CDD" id="cd11559">
    <property type="entry name" value="W2_eIF4G1_like"/>
    <property type="match status" value="1"/>
</dbReference>